<evidence type="ECO:0000313" key="13">
    <source>
        <dbReference type="EMBL" id="KAG8230776.1"/>
    </source>
</evidence>
<dbReference type="EMBL" id="KZ308512">
    <property type="protein sequence ID" value="KAG8230776.1"/>
    <property type="molecule type" value="Genomic_DNA"/>
</dbReference>
<dbReference type="Pfam" id="PF05786">
    <property type="entry name" value="Cnd2"/>
    <property type="match status" value="2"/>
</dbReference>
<comment type="function">
    <text evidence="11">Regulatory subunit of the condensin complex, a complex required for conversion of interphase chromatin into mitotic-like condense chromosomes.</text>
</comment>
<evidence type="ECO:0000256" key="11">
    <source>
        <dbReference type="PIRNR" id="PIRNR017126"/>
    </source>
</evidence>
<comment type="similarity">
    <text evidence="3 11">Belongs to the CND2 (condensin subunit 2) family.</text>
</comment>
<name>A0A8K0K9B7_LADFU</name>
<dbReference type="InterPro" id="IPR022816">
    <property type="entry name" value="Condensin_barren_su2"/>
</dbReference>
<feature type="compositionally biased region" description="Polar residues" evidence="12">
    <location>
        <begin position="24"/>
        <end position="34"/>
    </location>
</feature>
<keyword evidence="7 11" id="KW-0132">Cell division</keyword>
<evidence type="ECO:0000256" key="10">
    <source>
        <dbReference type="ARBA" id="ARBA00023306"/>
    </source>
</evidence>
<feature type="compositionally biased region" description="Basic and acidic residues" evidence="12">
    <location>
        <begin position="38"/>
        <end position="49"/>
    </location>
</feature>
<evidence type="ECO:0000256" key="4">
    <source>
        <dbReference type="ARBA" id="ARBA00016065"/>
    </source>
</evidence>
<protein>
    <recommendedName>
        <fullName evidence="4 11">Condensin complex subunit 2</fullName>
    </recommendedName>
</protein>
<dbReference type="OrthoDB" id="362021at2759"/>
<dbReference type="GO" id="GO:0005737">
    <property type="term" value="C:cytoplasm"/>
    <property type="evidence" value="ECO:0007669"/>
    <property type="project" value="UniProtKB-SubCell"/>
</dbReference>
<sequence length="660" mass="73800">MAPRRSKGIISQAPRTSLGPGQKGSENLDASLSENNDEAEKRERARRTLVEVQLSASPRPSPRPSESSRHSFGSIANLNSVQLAEHFKNCMKLSNENKINAKNAFQLQLIDYMAMMLKRKESELDNFQVASCTLDASAKIYAYRVDCVHSDAVKMAGSLIRSDNKKKGDDRSDDEEGDRDDEGGADKPAKKKRVKRRVTVESNLKNLDSKEVDSDFKLDPFFKRMATKFDEGQSGGCHFLANLRVLDETQEIILSSDRSWWRETGGTIKSAEVCPSFSNFTFNGWSPENDESAIGGEFGAFGQDQVLGRDAEHAFDINAVPEAIETSDIGMDVDNGPDENTVGTVEVMGFERKQGGKPSWELTDLRNVLSLNPQEYSYFKKGIGWAGPSHWKVKPLLKSNQPKATGKRKPKTVVSLAYEDSCSVDDFSKQSEKSIRLTDATIEKWSDMKTTLPEDLHLDVSSLLKFFAKPKMGINSRKSDAVNLEGVDPYNFDNLNDKENYCTNFEGDDDIVDDDDRDISDFGHENSLQNDELSQAESGYNLVKAPNMVPNVFIPYAKRAKRMDMKRLQKTVFDILTHQNKKETTEADPKESEAPEVKGKVEFSKVFYELPKKLPQKDAQNLSFALAFAALLHTANDNTLLIEGTPDLSDMIISQDKKLC</sequence>
<keyword evidence="14" id="KW-1185">Reference proteome</keyword>
<evidence type="ECO:0000256" key="3">
    <source>
        <dbReference type="ARBA" id="ARBA00009471"/>
    </source>
</evidence>
<dbReference type="PANTHER" id="PTHR13108">
    <property type="entry name" value="CONDENSIN COMPLEX SUBUNIT 2"/>
    <property type="match status" value="1"/>
</dbReference>
<evidence type="ECO:0000256" key="6">
    <source>
        <dbReference type="ARBA" id="ARBA00022490"/>
    </source>
</evidence>
<comment type="caution">
    <text evidence="13">The sequence shown here is derived from an EMBL/GenBank/DDBJ whole genome shotgun (WGS) entry which is preliminary data.</text>
</comment>
<evidence type="ECO:0000256" key="5">
    <source>
        <dbReference type="ARBA" id="ARBA00022454"/>
    </source>
</evidence>
<keyword evidence="6" id="KW-0963">Cytoplasm</keyword>
<dbReference type="Proteomes" id="UP000792457">
    <property type="component" value="Unassembled WGS sequence"/>
</dbReference>
<gene>
    <name evidence="13" type="ORF">J437_LFUL011339</name>
</gene>
<feature type="region of interest" description="Disordered" evidence="12">
    <location>
        <begin position="1"/>
        <end position="72"/>
    </location>
</feature>
<keyword evidence="9 11" id="KW-0226">DNA condensation</keyword>
<dbReference type="GO" id="GO:0007076">
    <property type="term" value="P:mitotic chromosome condensation"/>
    <property type="evidence" value="ECO:0007669"/>
    <property type="project" value="InterPro"/>
</dbReference>
<keyword evidence="10 11" id="KW-0131">Cell cycle</keyword>
<evidence type="ECO:0000256" key="8">
    <source>
        <dbReference type="ARBA" id="ARBA00022776"/>
    </source>
</evidence>
<reference evidence="13" key="2">
    <citation type="submission" date="2017-10" db="EMBL/GenBank/DDBJ databases">
        <title>Ladona fulva Genome sequencing and assembly.</title>
        <authorList>
            <person name="Murali S."/>
            <person name="Richards S."/>
            <person name="Bandaranaike D."/>
            <person name="Bellair M."/>
            <person name="Blankenburg K."/>
            <person name="Chao H."/>
            <person name="Dinh H."/>
            <person name="Doddapaneni H."/>
            <person name="Dugan-Rocha S."/>
            <person name="Elkadiri S."/>
            <person name="Gnanaolivu R."/>
            <person name="Hernandez B."/>
            <person name="Skinner E."/>
            <person name="Javaid M."/>
            <person name="Lee S."/>
            <person name="Li M."/>
            <person name="Ming W."/>
            <person name="Munidasa M."/>
            <person name="Muniz J."/>
            <person name="Nguyen L."/>
            <person name="Hughes D."/>
            <person name="Osuji N."/>
            <person name="Pu L.-L."/>
            <person name="Puazo M."/>
            <person name="Qu C."/>
            <person name="Quiroz J."/>
            <person name="Raj R."/>
            <person name="Weissenberger G."/>
            <person name="Xin Y."/>
            <person name="Zou X."/>
            <person name="Han Y."/>
            <person name="Worley K."/>
            <person name="Muzny D."/>
            <person name="Gibbs R."/>
        </authorList>
    </citation>
    <scope>NUCLEOTIDE SEQUENCE</scope>
    <source>
        <strain evidence="13">Sampled in the wild</strain>
    </source>
</reference>
<evidence type="ECO:0000256" key="2">
    <source>
        <dbReference type="ARBA" id="ARBA00004496"/>
    </source>
</evidence>
<evidence type="ECO:0000256" key="9">
    <source>
        <dbReference type="ARBA" id="ARBA00023067"/>
    </source>
</evidence>
<dbReference type="GO" id="GO:0051301">
    <property type="term" value="P:cell division"/>
    <property type="evidence" value="ECO:0007669"/>
    <property type="project" value="UniProtKB-KW"/>
</dbReference>
<proteinExistence type="inferred from homology"/>
<dbReference type="GO" id="GO:0000796">
    <property type="term" value="C:condensin complex"/>
    <property type="evidence" value="ECO:0007669"/>
    <property type="project" value="InterPro"/>
</dbReference>
<dbReference type="AlphaFoldDB" id="A0A8K0K9B7"/>
<keyword evidence="5" id="KW-0158">Chromosome</keyword>
<accession>A0A8K0K9B7</accession>
<evidence type="ECO:0000256" key="1">
    <source>
        <dbReference type="ARBA" id="ARBA00004286"/>
    </source>
</evidence>
<evidence type="ECO:0000256" key="12">
    <source>
        <dbReference type="SAM" id="MobiDB-lite"/>
    </source>
</evidence>
<comment type="subcellular location">
    <subcellularLocation>
        <location evidence="1">Chromosome</location>
    </subcellularLocation>
    <subcellularLocation>
        <location evidence="2">Cytoplasm</location>
    </subcellularLocation>
</comment>
<feature type="compositionally biased region" description="Acidic residues" evidence="12">
    <location>
        <begin position="171"/>
        <end position="181"/>
    </location>
</feature>
<keyword evidence="8 11" id="KW-0498">Mitosis</keyword>
<reference evidence="13" key="1">
    <citation type="submission" date="2013-04" db="EMBL/GenBank/DDBJ databases">
        <authorList>
            <person name="Qu J."/>
            <person name="Murali S.C."/>
            <person name="Bandaranaike D."/>
            <person name="Bellair M."/>
            <person name="Blankenburg K."/>
            <person name="Chao H."/>
            <person name="Dinh H."/>
            <person name="Doddapaneni H."/>
            <person name="Downs B."/>
            <person name="Dugan-Rocha S."/>
            <person name="Elkadiri S."/>
            <person name="Gnanaolivu R.D."/>
            <person name="Hernandez B."/>
            <person name="Javaid M."/>
            <person name="Jayaseelan J.C."/>
            <person name="Lee S."/>
            <person name="Li M."/>
            <person name="Ming W."/>
            <person name="Munidasa M."/>
            <person name="Muniz J."/>
            <person name="Nguyen L."/>
            <person name="Ongeri F."/>
            <person name="Osuji N."/>
            <person name="Pu L.-L."/>
            <person name="Puazo M."/>
            <person name="Qu C."/>
            <person name="Quiroz J."/>
            <person name="Raj R."/>
            <person name="Weissenberger G."/>
            <person name="Xin Y."/>
            <person name="Zou X."/>
            <person name="Han Y."/>
            <person name="Richards S."/>
            <person name="Worley K."/>
            <person name="Muzny D."/>
            <person name="Gibbs R."/>
        </authorList>
    </citation>
    <scope>NUCLEOTIDE SEQUENCE</scope>
    <source>
        <strain evidence="13">Sampled in the wild</strain>
    </source>
</reference>
<organism evidence="13 14">
    <name type="scientific">Ladona fulva</name>
    <name type="common">Scarce chaser dragonfly</name>
    <name type="synonym">Libellula fulva</name>
    <dbReference type="NCBI Taxonomy" id="123851"/>
    <lineage>
        <taxon>Eukaryota</taxon>
        <taxon>Metazoa</taxon>
        <taxon>Ecdysozoa</taxon>
        <taxon>Arthropoda</taxon>
        <taxon>Hexapoda</taxon>
        <taxon>Insecta</taxon>
        <taxon>Pterygota</taxon>
        <taxon>Palaeoptera</taxon>
        <taxon>Odonata</taxon>
        <taxon>Epiprocta</taxon>
        <taxon>Anisoptera</taxon>
        <taxon>Libelluloidea</taxon>
        <taxon>Libellulidae</taxon>
        <taxon>Ladona</taxon>
    </lineage>
</organism>
<feature type="region of interest" description="Disordered" evidence="12">
    <location>
        <begin position="162"/>
        <end position="194"/>
    </location>
</feature>
<dbReference type="PIRSF" id="PIRSF017126">
    <property type="entry name" value="Condensin_H"/>
    <property type="match status" value="1"/>
</dbReference>
<dbReference type="GO" id="GO:0003682">
    <property type="term" value="F:chromatin binding"/>
    <property type="evidence" value="ECO:0007669"/>
    <property type="project" value="TreeGrafter"/>
</dbReference>
<evidence type="ECO:0000256" key="7">
    <source>
        <dbReference type="ARBA" id="ARBA00022618"/>
    </source>
</evidence>
<evidence type="ECO:0000313" key="14">
    <source>
        <dbReference type="Proteomes" id="UP000792457"/>
    </source>
</evidence>
<dbReference type="PANTHER" id="PTHR13108:SF9">
    <property type="entry name" value="CONDENSIN COMPLEX SUBUNIT 2"/>
    <property type="match status" value="1"/>
</dbReference>